<evidence type="ECO:0000256" key="4">
    <source>
        <dbReference type="ARBA" id="ARBA00022842"/>
    </source>
</evidence>
<feature type="binding site" evidence="5">
    <location>
        <position position="167"/>
    </location>
    <ligand>
        <name>Mg(2+)</name>
        <dbReference type="ChEBI" id="CHEBI:18420"/>
        <label>1</label>
    </ligand>
</feature>
<dbReference type="PANTHER" id="PTHR22748:SF6">
    <property type="entry name" value="DNA-(APURINIC OR APYRIMIDINIC SITE) ENDONUCLEASE"/>
    <property type="match status" value="1"/>
</dbReference>
<dbReference type="GO" id="GO:0008081">
    <property type="term" value="F:phosphoric diester hydrolase activity"/>
    <property type="evidence" value="ECO:0007669"/>
    <property type="project" value="TreeGrafter"/>
</dbReference>
<keyword evidence="4 5" id="KW-0460">Magnesium</keyword>
<comment type="similarity">
    <text evidence="1">Belongs to the DNA repair enzymes AP/ExoA family.</text>
</comment>
<dbReference type="Gene3D" id="3.60.10.10">
    <property type="entry name" value="Endonuclease/exonuclease/phosphatase"/>
    <property type="match status" value="1"/>
</dbReference>
<dbReference type="AlphaFoldDB" id="A0AAX1ZYL8"/>
<accession>A0AAX1ZYL8</accession>
<dbReference type="Proteomes" id="UP000286434">
    <property type="component" value="Unassembled WGS sequence"/>
</dbReference>
<evidence type="ECO:0000256" key="6">
    <source>
        <dbReference type="PIRSR" id="PIRSR604808-3"/>
    </source>
</evidence>
<sequence length="261" mass="30482">MSLKLLTIPTIKGEGKYVFRKKVTFLTWNLRHGGKKTEINNIISSLIFHDTDVIVLTEYRENENGNLIISTLKKNGWTYAQSSNPPKNENGILIMSKLPIEKRNLNSDELPEALHRWNEVYIPAFDMYVLGIHIPNINEKNDKKNHWEKAISYAKSNLHNRCIIIGDFNSCLNEDCEGTAIKYSDYLQELLKLGWIDSWREFNKGVKDYSWYSNVQNGFRIDYAFISPLLKENLLVSYHSHRERIKNYSDHSILVVELIMQ</sequence>
<proteinExistence type="inferred from homology"/>
<keyword evidence="2 5" id="KW-0479">Metal-binding</keyword>
<keyword evidence="3" id="KW-0378">Hydrolase</keyword>
<evidence type="ECO:0000256" key="5">
    <source>
        <dbReference type="PIRSR" id="PIRSR604808-2"/>
    </source>
</evidence>
<feature type="binding site" evidence="5">
    <location>
        <position position="251"/>
    </location>
    <ligand>
        <name>Mg(2+)</name>
        <dbReference type="ChEBI" id="CHEBI:18420"/>
        <label>1</label>
    </ligand>
</feature>
<name>A0AAX1ZYL8_9BACL</name>
<gene>
    <name evidence="8" type="ORF">EA138_12900</name>
</gene>
<feature type="binding site" evidence="5">
    <location>
        <position position="169"/>
    </location>
    <ligand>
        <name>Mg(2+)</name>
        <dbReference type="ChEBI" id="CHEBI:18420"/>
        <label>1</label>
    </ligand>
</feature>
<dbReference type="GO" id="GO:0046872">
    <property type="term" value="F:metal ion binding"/>
    <property type="evidence" value="ECO:0007669"/>
    <property type="project" value="UniProtKB-KW"/>
</dbReference>
<evidence type="ECO:0000313" key="9">
    <source>
        <dbReference type="Proteomes" id="UP000286434"/>
    </source>
</evidence>
<dbReference type="EMBL" id="SBBW01000088">
    <property type="protein sequence ID" value="RWU07973.1"/>
    <property type="molecule type" value="Genomic_DNA"/>
</dbReference>
<evidence type="ECO:0000259" key="7">
    <source>
        <dbReference type="Pfam" id="PF03372"/>
    </source>
</evidence>
<comment type="caution">
    <text evidence="8">The sequence shown here is derived from an EMBL/GenBank/DDBJ whole genome shotgun (WGS) entry which is preliminary data.</text>
</comment>
<reference evidence="8 9" key="1">
    <citation type="submission" date="2019-01" db="EMBL/GenBank/DDBJ databases">
        <title>Anoxybacillus flavithermus in powdered infant formula.</title>
        <authorList>
            <person name="Rhee M.S."/>
            <person name="Choi I.-G."/>
            <person name="Cho T.J."/>
            <person name="Park B."/>
        </authorList>
    </citation>
    <scope>NUCLEOTIDE SEQUENCE [LARGE SCALE GENOMIC DNA]</scope>
    <source>
        <strain evidence="8 9">FHS-PPAM212</strain>
    </source>
</reference>
<dbReference type="GO" id="GO:0003906">
    <property type="term" value="F:DNA-(apurinic or apyrimidinic site) endonuclease activity"/>
    <property type="evidence" value="ECO:0007669"/>
    <property type="project" value="TreeGrafter"/>
</dbReference>
<dbReference type="PANTHER" id="PTHR22748">
    <property type="entry name" value="AP ENDONUCLEASE"/>
    <property type="match status" value="1"/>
</dbReference>
<dbReference type="GO" id="GO:0008311">
    <property type="term" value="F:double-stranded DNA 3'-5' DNA exonuclease activity"/>
    <property type="evidence" value="ECO:0007669"/>
    <property type="project" value="TreeGrafter"/>
</dbReference>
<evidence type="ECO:0000256" key="2">
    <source>
        <dbReference type="ARBA" id="ARBA00022723"/>
    </source>
</evidence>
<dbReference type="InterPro" id="IPR036691">
    <property type="entry name" value="Endo/exonu/phosph_ase_sf"/>
</dbReference>
<keyword evidence="8" id="KW-0255">Endonuclease</keyword>
<comment type="cofactor">
    <cofactor evidence="5">
        <name>Mg(2+)</name>
        <dbReference type="ChEBI" id="CHEBI:18420"/>
    </cofactor>
    <cofactor evidence="5">
        <name>Mn(2+)</name>
        <dbReference type="ChEBI" id="CHEBI:29035"/>
    </cofactor>
    <text evidence="5">Probably binds two magnesium or manganese ions per subunit.</text>
</comment>
<feature type="site" description="Important for catalytic activity" evidence="6">
    <location>
        <position position="222"/>
    </location>
</feature>
<evidence type="ECO:0000256" key="3">
    <source>
        <dbReference type="ARBA" id="ARBA00022801"/>
    </source>
</evidence>
<dbReference type="InterPro" id="IPR005135">
    <property type="entry name" value="Endo/exonuclease/phosphatase"/>
</dbReference>
<dbReference type="Pfam" id="PF03372">
    <property type="entry name" value="Exo_endo_phos"/>
    <property type="match status" value="1"/>
</dbReference>
<protein>
    <submittedName>
        <fullName evidence="8">Endonuclease</fullName>
    </submittedName>
</protein>
<feature type="site" description="Interaction with DNA substrate" evidence="6">
    <location>
        <position position="251"/>
    </location>
</feature>
<organism evidence="8 9">
    <name type="scientific">Anoxybacillus flavithermus</name>
    <dbReference type="NCBI Taxonomy" id="33934"/>
    <lineage>
        <taxon>Bacteria</taxon>
        <taxon>Bacillati</taxon>
        <taxon>Bacillota</taxon>
        <taxon>Bacilli</taxon>
        <taxon>Bacillales</taxon>
        <taxon>Anoxybacillaceae</taxon>
        <taxon>Anoxybacillus</taxon>
    </lineage>
</organism>
<dbReference type="SUPFAM" id="SSF56219">
    <property type="entry name" value="DNase I-like"/>
    <property type="match status" value="1"/>
</dbReference>
<dbReference type="GO" id="GO:0006284">
    <property type="term" value="P:base-excision repair"/>
    <property type="evidence" value="ECO:0007669"/>
    <property type="project" value="TreeGrafter"/>
</dbReference>
<evidence type="ECO:0000313" key="8">
    <source>
        <dbReference type="EMBL" id="RWU07973.1"/>
    </source>
</evidence>
<feature type="binding site" evidence="5">
    <location>
        <position position="250"/>
    </location>
    <ligand>
        <name>Mg(2+)</name>
        <dbReference type="ChEBI" id="CHEBI:18420"/>
        <label>1</label>
    </ligand>
</feature>
<dbReference type="InterPro" id="IPR004808">
    <property type="entry name" value="AP_endonuc_1"/>
</dbReference>
<feature type="binding site" evidence="5">
    <location>
        <position position="58"/>
    </location>
    <ligand>
        <name>Mg(2+)</name>
        <dbReference type="ChEBI" id="CHEBI:18420"/>
        <label>1</label>
    </ligand>
</feature>
<feature type="binding site" evidence="5">
    <location>
        <position position="29"/>
    </location>
    <ligand>
        <name>Mg(2+)</name>
        <dbReference type="ChEBI" id="CHEBI:18420"/>
        <label>1</label>
    </ligand>
</feature>
<feature type="domain" description="Endonuclease/exonuclease/phosphatase" evidence="7">
    <location>
        <begin position="26"/>
        <end position="251"/>
    </location>
</feature>
<feature type="site" description="Transition state stabilizer" evidence="6">
    <location>
        <position position="169"/>
    </location>
</feature>
<keyword evidence="8" id="KW-0540">Nuclease</keyword>
<evidence type="ECO:0000256" key="1">
    <source>
        <dbReference type="ARBA" id="ARBA00007092"/>
    </source>
</evidence>
<keyword evidence="5" id="KW-0464">Manganese</keyword>